<reference evidence="3" key="1">
    <citation type="journal article" date="2019" name="Int. J. Syst. Evol. Microbiol.">
        <title>The Global Catalogue of Microorganisms (GCM) 10K type strain sequencing project: providing services to taxonomists for standard genome sequencing and annotation.</title>
        <authorList>
            <consortium name="The Broad Institute Genomics Platform"/>
            <consortium name="The Broad Institute Genome Sequencing Center for Infectious Disease"/>
            <person name="Wu L."/>
            <person name="Ma J."/>
        </authorList>
    </citation>
    <scope>NUCLEOTIDE SEQUENCE [LARGE SCALE GENOMIC DNA]</scope>
    <source>
        <strain evidence="3">YJ-61-S</strain>
    </source>
</reference>
<sequence>MKKVKAILLVAVIAGSYLSSIQDVDAQIGNTKTYGSTYTQQENEGCTSGVAHKCEGSGSLCQLTIGWDCQPPRR</sequence>
<evidence type="ECO:0000256" key="1">
    <source>
        <dbReference type="SAM" id="SignalP"/>
    </source>
</evidence>
<evidence type="ECO:0000313" key="3">
    <source>
        <dbReference type="Proteomes" id="UP001596043"/>
    </source>
</evidence>
<comment type="caution">
    <text evidence="2">The sequence shown here is derived from an EMBL/GenBank/DDBJ whole genome shotgun (WGS) entry which is preliminary data.</text>
</comment>
<keyword evidence="3" id="KW-1185">Reference proteome</keyword>
<feature type="chain" id="PRO_5045377586" evidence="1">
    <location>
        <begin position="22"/>
        <end position="74"/>
    </location>
</feature>
<accession>A0ABV9HYE6</accession>
<protein>
    <submittedName>
        <fullName evidence="2">Uncharacterized protein</fullName>
    </submittedName>
</protein>
<name>A0ABV9HYE6_9FLAO</name>
<dbReference type="RefSeq" id="WP_379978885.1">
    <property type="nucleotide sequence ID" value="NZ_JBHSFV010000006.1"/>
</dbReference>
<gene>
    <name evidence="2" type="ORF">ACFO3O_11495</name>
</gene>
<keyword evidence="1" id="KW-0732">Signal</keyword>
<feature type="signal peptide" evidence="1">
    <location>
        <begin position="1"/>
        <end position="21"/>
    </location>
</feature>
<dbReference type="EMBL" id="JBHSFV010000006">
    <property type="protein sequence ID" value="MFC4634536.1"/>
    <property type="molecule type" value="Genomic_DNA"/>
</dbReference>
<organism evidence="2 3">
    <name type="scientific">Dokdonia ponticola</name>
    <dbReference type="NCBI Taxonomy" id="2041041"/>
    <lineage>
        <taxon>Bacteria</taxon>
        <taxon>Pseudomonadati</taxon>
        <taxon>Bacteroidota</taxon>
        <taxon>Flavobacteriia</taxon>
        <taxon>Flavobacteriales</taxon>
        <taxon>Flavobacteriaceae</taxon>
        <taxon>Dokdonia</taxon>
    </lineage>
</organism>
<evidence type="ECO:0000313" key="2">
    <source>
        <dbReference type="EMBL" id="MFC4634536.1"/>
    </source>
</evidence>
<proteinExistence type="predicted"/>
<dbReference type="Proteomes" id="UP001596043">
    <property type="component" value="Unassembled WGS sequence"/>
</dbReference>